<dbReference type="InterPro" id="IPR001436">
    <property type="entry name" value="Alpha-crystallin/sHSP_animal"/>
</dbReference>
<evidence type="ECO:0000313" key="7">
    <source>
        <dbReference type="Proteomes" id="UP001620645"/>
    </source>
</evidence>
<dbReference type="CDD" id="cd06464">
    <property type="entry name" value="ACD_sHsps-like"/>
    <property type="match status" value="1"/>
</dbReference>
<dbReference type="Proteomes" id="UP001620645">
    <property type="component" value="Unassembled WGS sequence"/>
</dbReference>
<evidence type="ECO:0000259" key="5">
    <source>
        <dbReference type="PROSITE" id="PS01031"/>
    </source>
</evidence>
<sequence length="344" mass="39930">MNAETFNEFDFYEPSSVCQEENGLAVVVRKRPDYLLMYILKLGELCVLLRRHAKVGSVAEFDAKFELAEFYDISFVPVAEQKEFGRRTIQWMCTDDDFQLNQSDWMQSRVFVGGFVQVFVCCNFIDENLTKFFGDYWTVSTDLGPIVCKKSFFNEFYGTAVDLWVTFVKSKEGCHWKVFDTDNHGVIPEAKVQKLVNSMYDSLHTETTSTPPPSSLLPHLEHAFERFFDDMIPRRDHSAQMNVYNGNFTFTVDVSGFRPEEIKMEMDKNVIVISGEHREQKYRESVHRQFTRRVFIPEGIKSENIVCGVENGRLCIFATTERGRTNETETEESLAMGQPFMQQH</sequence>
<evidence type="ECO:0000256" key="1">
    <source>
        <dbReference type="ARBA" id="ARBA00023016"/>
    </source>
</evidence>
<feature type="domain" description="SHSP" evidence="5">
    <location>
        <begin position="230"/>
        <end position="337"/>
    </location>
</feature>
<dbReference type="Pfam" id="PF00011">
    <property type="entry name" value="HSP20"/>
    <property type="match status" value="1"/>
</dbReference>
<name>A0ABD2KLD0_HETSC</name>
<dbReference type="InterPro" id="IPR002068">
    <property type="entry name" value="A-crystallin/Hsp20_dom"/>
</dbReference>
<dbReference type="Gene3D" id="2.60.40.790">
    <property type="match status" value="1"/>
</dbReference>
<keyword evidence="7" id="KW-1185">Reference proteome</keyword>
<comment type="similarity">
    <text evidence="2 3">Belongs to the small heat shock protein (HSP20) family.</text>
</comment>
<dbReference type="PROSITE" id="PS01031">
    <property type="entry name" value="SHSP"/>
    <property type="match status" value="1"/>
</dbReference>
<keyword evidence="1" id="KW-0346">Stress response</keyword>
<gene>
    <name evidence="6" type="ORF">niasHS_001333</name>
</gene>
<evidence type="ECO:0000256" key="2">
    <source>
        <dbReference type="PROSITE-ProRule" id="PRU00285"/>
    </source>
</evidence>
<dbReference type="PANTHER" id="PTHR45640">
    <property type="entry name" value="HEAT SHOCK PROTEIN HSP-12.2-RELATED"/>
    <property type="match status" value="1"/>
</dbReference>
<dbReference type="AlphaFoldDB" id="A0ABD2KLD0"/>
<dbReference type="SUPFAM" id="SSF49764">
    <property type="entry name" value="HSP20-like chaperones"/>
    <property type="match status" value="1"/>
</dbReference>
<evidence type="ECO:0000313" key="6">
    <source>
        <dbReference type="EMBL" id="KAL3103731.1"/>
    </source>
</evidence>
<dbReference type="EMBL" id="JBICCN010000011">
    <property type="protein sequence ID" value="KAL3103731.1"/>
    <property type="molecule type" value="Genomic_DNA"/>
</dbReference>
<protein>
    <recommendedName>
        <fullName evidence="5">SHSP domain-containing protein</fullName>
    </recommendedName>
</protein>
<comment type="caution">
    <text evidence="6">The sequence shown here is derived from an EMBL/GenBank/DDBJ whole genome shotgun (WGS) entry which is preliminary data.</text>
</comment>
<reference evidence="6 7" key="1">
    <citation type="submission" date="2024-10" db="EMBL/GenBank/DDBJ databases">
        <authorList>
            <person name="Kim D."/>
        </authorList>
    </citation>
    <scope>NUCLEOTIDE SEQUENCE [LARGE SCALE GENOMIC DNA]</scope>
    <source>
        <strain evidence="6">Taebaek</strain>
    </source>
</reference>
<proteinExistence type="inferred from homology"/>
<evidence type="ECO:0000256" key="3">
    <source>
        <dbReference type="RuleBase" id="RU003616"/>
    </source>
</evidence>
<evidence type="ECO:0000256" key="4">
    <source>
        <dbReference type="SAM" id="MobiDB-lite"/>
    </source>
</evidence>
<feature type="region of interest" description="Disordered" evidence="4">
    <location>
        <begin position="323"/>
        <end position="344"/>
    </location>
</feature>
<dbReference type="PANTHER" id="PTHR45640:SF13">
    <property type="entry name" value="HEAT SHOCK PROTEIN 22-RELATED"/>
    <property type="match status" value="1"/>
</dbReference>
<organism evidence="6 7">
    <name type="scientific">Heterodera schachtii</name>
    <name type="common">Sugarbeet cyst nematode worm</name>
    <name type="synonym">Tylenchus schachtii</name>
    <dbReference type="NCBI Taxonomy" id="97005"/>
    <lineage>
        <taxon>Eukaryota</taxon>
        <taxon>Metazoa</taxon>
        <taxon>Ecdysozoa</taxon>
        <taxon>Nematoda</taxon>
        <taxon>Chromadorea</taxon>
        <taxon>Rhabditida</taxon>
        <taxon>Tylenchina</taxon>
        <taxon>Tylenchomorpha</taxon>
        <taxon>Tylenchoidea</taxon>
        <taxon>Heteroderidae</taxon>
        <taxon>Heteroderinae</taxon>
        <taxon>Heterodera</taxon>
    </lineage>
</organism>
<dbReference type="InterPro" id="IPR008978">
    <property type="entry name" value="HSP20-like_chaperone"/>
</dbReference>
<accession>A0ABD2KLD0</accession>